<sequence length="111" mass="12659">MKFSIVYIVMNEGEVVYASEDKKLAEAYADNQGYEARERVLDEWGNDDPSDEDIGEADFQAGFDGDYYEVERVDISNLTDDDIVEISDGTEIDVSDILERLRLSEKDIFTL</sequence>
<protein>
    <submittedName>
        <fullName evidence="1">Uncharacterized protein</fullName>
    </submittedName>
</protein>
<name>A0ABS1EJE4_9CLOT</name>
<proteinExistence type="predicted"/>
<reference evidence="2" key="1">
    <citation type="submission" date="2021-01" db="EMBL/GenBank/DDBJ databases">
        <title>Genome public.</title>
        <authorList>
            <person name="Liu C."/>
            <person name="Sun Q."/>
        </authorList>
    </citation>
    <scope>NUCLEOTIDE SEQUENCE [LARGE SCALE GENOMIC DNA]</scope>
    <source>
        <strain evidence="2">YIM B02505</strain>
    </source>
</reference>
<dbReference type="EMBL" id="JAENHN010000007">
    <property type="protein sequence ID" value="MBK1809493.1"/>
    <property type="molecule type" value="Genomic_DNA"/>
</dbReference>
<gene>
    <name evidence="1" type="ORF">JHL18_02380</name>
</gene>
<dbReference type="Proteomes" id="UP000596739">
    <property type="component" value="Unassembled WGS sequence"/>
</dbReference>
<evidence type="ECO:0000313" key="1">
    <source>
        <dbReference type="EMBL" id="MBK1809493.1"/>
    </source>
</evidence>
<keyword evidence="2" id="KW-1185">Reference proteome</keyword>
<organism evidence="1 2">
    <name type="scientific">Clostridium yunnanense</name>
    <dbReference type="NCBI Taxonomy" id="2800325"/>
    <lineage>
        <taxon>Bacteria</taxon>
        <taxon>Bacillati</taxon>
        <taxon>Bacillota</taxon>
        <taxon>Clostridia</taxon>
        <taxon>Eubacteriales</taxon>
        <taxon>Clostridiaceae</taxon>
        <taxon>Clostridium</taxon>
    </lineage>
</organism>
<dbReference type="RefSeq" id="WP_200266042.1">
    <property type="nucleotide sequence ID" value="NZ_JAENHN010000007.1"/>
</dbReference>
<accession>A0ABS1EJE4</accession>
<comment type="caution">
    <text evidence="1">The sequence shown here is derived from an EMBL/GenBank/DDBJ whole genome shotgun (WGS) entry which is preliminary data.</text>
</comment>
<evidence type="ECO:0000313" key="2">
    <source>
        <dbReference type="Proteomes" id="UP000596739"/>
    </source>
</evidence>